<proteinExistence type="predicted"/>
<reference evidence="1" key="1">
    <citation type="submission" date="2021-07" db="EMBL/GenBank/DDBJ databases">
        <authorList>
            <person name="Branca A.L. A."/>
        </authorList>
    </citation>
    <scope>NUCLEOTIDE SEQUENCE</scope>
</reference>
<name>A0A9W4JHU8_9EURO</name>
<keyword evidence="2" id="KW-1185">Reference proteome</keyword>
<dbReference type="Proteomes" id="UP001152649">
    <property type="component" value="Unassembled WGS sequence"/>
</dbReference>
<dbReference type="EMBL" id="CAJVPG010000333">
    <property type="protein sequence ID" value="CAG8393391.1"/>
    <property type="molecule type" value="Genomic_DNA"/>
</dbReference>
<protein>
    <submittedName>
        <fullName evidence="1">Uncharacterized protein</fullName>
    </submittedName>
</protein>
<dbReference type="OrthoDB" id="1938138at2759"/>
<evidence type="ECO:0000313" key="1">
    <source>
        <dbReference type="EMBL" id="CAG8393391.1"/>
    </source>
</evidence>
<organism evidence="1 2">
    <name type="scientific">Penicillium salamii</name>
    <dbReference type="NCBI Taxonomy" id="1612424"/>
    <lineage>
        <taxon>Eukaryota</taxon>
        <taxon>Fungi</taxon>
        <taxon>Dikarya</taxon>
        <taxon>Ascomycota</taxon>
        <taxon>Pezizomycotina</taxon>
        <taxon>Eurotiomycetes</taxon>
        <taxon>Eurotiomycetidae</taxon>
        <taxon>Eurotiales</taxon>
        <taxon>Aspergillaceae</taxon>
        <taxon>Penicillium</taxon>
    </lineage>
</organism>
<sequence>MKIFISWSSTGNFEHIKERSVSNFQSGLGADPTLLSCRLSYLVIHEFLGIPPLILFISCPQTTPNYFPLTMDKPRVPTTPLATNNVYEWFKESKSKLVPVPNYAEPMGKKKVRSLALKCGLKSGWLYYQVDTFADVITCEYMIREIVQREQCLKNELQTFRKIGTGSHHNKEEEYTQELAKLPRLYSEAEYKLYQAETKIPVGRMRSGYDELRQDTTWYLRKELVEDCKKRGGCCSRSCGCCENRHERAVRVKGLGHCTTGCACCVSERGFDYTAQERQRFSDDLENRLYDDNPTFVIQMVDAFFFPSSEKPREEEHRLSNREQKSPGNMWKTLKRKAGLFGAGL</sequence>
<dbReference type="AlphaFoldDB" id="A0A9W4JHU8"/>
<accession>A0A9W4JHU8</accession>
<evidence type="ECO:0000313" key="2">
    <source>
        <dbReference type="Proteomes" id="UP001152649"/>
    </source>
</evidence>
<gene>
    <name evidence="1" type="ORF">PSALAMII_LOCUS7011</name>
</gene>
<comment type="caution">
    <text evidence="1">The sequence shown here is derived from an EMBL/GenBank/DDBJ whole genome shotgun (WGS) entry which is preliminary data.</text>
</comment>